<dbReference type="InterPro" id="IPR054202">
    <property type="entry name" value="DUF6907"/>
</dbReference>
<keyword evidence="2" id="KW-1185">Reference proteome</keyword>
<organism evidence="1 2">
    <name type="scientific">Streptomyces candidus</name>
    <dbReference type="NCBI Taxonomy" id="67283"/>
    <lineage>
        <taxon>Bacteria</taxon>
        <taxon>Bacillati</taxon>
        <taxon>Actinomycetota</taxon>
        <taxon>Actinomycetes</taxon>
        <taxon>Kitasatosporales</taxon>
        <taxon>Streptomycetaceae</taxon>
        <taxon>Streptomyces</taxon>
    </lineage>
</organism>
<dbReference type="EMBL" id="JACHEM010000009">
    <property type="protein sequence ID" value="MBB6437208.1"/>
    <property type="molecule type" value="Genomic_DNA"/>
</dbReference>
<accession>A0A7X0HGU6</accession>
<name>A0A7X0HGU6_9ACTN</name>
<dbReference type="Proteomes" id="UP000540423">
    <property type="component" value="Unassembled WGS sequence"/>
</dbReference>
<evidence type="ECO:0000313" key="1">
    <source>
        <dbReference type="EMBL" id="MBB6437208.1"/>
    </source>
</evidence>
<evidence type="ECO:0000313" key="2">
    <source>
        <dbReference type="Proteomes" id="UP000540423"/>
    </source>
</evidence>
<proteinExistence type="predicted"/>
<sequence>MNSATATTQITTALAVPEPPLGELLADADHAYTPYGRTLRATTSIARAIEAAKHEAVRRSVDANFPTVAAFLADDETPREHTEHRARKVAHIEEADLDEGVPMMFREFDDKVRMAYDPRQIGLDEARLLLHLRVECKEASLPGDVHQGQARQTVSASEAVLPALPEFEQRGTDLLRAVPYVDEVTGEALISLSSCGTGQLYSSDAARAYAARANAFAHDVRNMADAADGDPLDPGAESYTVTCVGAKSALISAEICTSDDPAHPGAVLAVYPEPSSGDDLDVAGADRLIADLEQFIPRLRALRNHLATLDAEAAR</sequence>
<dbReference type="Pfam" id="PF21848">
    <property type="entry name" value="DUF6907"/>
    <property type="match status" value="1"/>
</dbReference>
<comment type="caution">
    <text evidence="1">The sequence shown here is derived from an EMBL/GenBank/DDBJ whole genome shotgun (WGS) entry which is preliminary data.</text>
</comment>
<dbReference type="RefSeq" id="WP_185032343.1">
    <property type="nucleotide sequence ID" value="NZ_BNBN01000003.1"/>
</dbReference>
<reference evidence="1 2" key="1">
    <citation type="submission" date="2020-08" db="EMBL/GenBank/DDBJ databases">
        <title>Genomic Encyclopedia of Type Strains, Phase IV (KMG-IV): sequencing the most valuable type-strain genomes for metagenomic binning, comparative biology and taxonomic classification.</title>
        <authorList>
            <person name="Goeker M."/>
        </authorList>
    </citation>
    <scope>NUCLEOTIDE SEQUENCE [LARGE SCALE GENOMIC DNA]</scope>
    <source>
        <strain evidence="1 2">DSM 40141</strain>
    </source>
</reference>
<gene>
    <name evidence="1" type="ORF">HNQ79_003691</name>
</gene>
<protein>
    <submittedName>
        <fullName evidence="1">Uncharacterized protein</fullName>
    </submittedName>
</protein>
<dbReference type="AlphaFoldDB" id="A0A7X0HGU6"/>